<accession>A0A9N8WJ52</accession>
<dbReference type="InterPro" id="IPR036047">
    <property type="entry name" value="F-box-like_dom_sf"/>
</dbReference>
<keyword evidence="2" id="KW-1185">Reference proteome</keyword>
<organism evidence="1 2">
    <name type="scientific">Funneliformis caledonium</name>
    <dbReference type="NCBI Taxonomy" id="1117310"/>
    <lineage>
        <taxon>Eukaryota</taxon>
        <taxon>Fungi</taxon>
        <taxon>Fungi incertae sedis</taxon>
        <taxon>Mucoromycota</taxon>
        <taxon>Glomeromycotina</taxon>
        <taxon>Glomeromycetes</taxon>
        <taxon>Glomerales</taxon>
        <taxon>Glomeraceae</taxon>
        <taxon>Funneliformis</taxon>
    </lineage>
</organism>
<gene>
    <name evidence="1" type="ORF">FCALED_LOCUS2969</name>
</gene>
<sequence length="570" mass="66527">MACSKLFSGDLPELTYHIIRYLGNDLRCLHSCVLVNRFWCRLAIPKLWEDPFSTSWRVNFCHHFLDIYFLLLSEEDKTREKEFGKYEIDHRMNSFSFNPLFNYPIYIKTLNTYQLKLHVINWLAYLEQTSNEPFVIQNDNPYPYLSLIMTHDKSTANLDIKEKSLKSRGMISVLCVLLFKLFITNGASLNDLNINICRNVEYYFIEVYTLILKNPNFVSDVENFTLIFPYTDFPINSSRDVILRSFLSLFTSIKKQTLSLNFIDNILLTNNLTNLIQSQANLSSLTITASSIFMTDAFRHCSKTLTFLKFNSCYFIDNSSFHGLRHLTQLKSLHVIECLRLNHVIQPLLDIPTPLKINSLTISCKITTIVPLQLLFQKIGPYLEHLELGIYNNIMREKALESVIEHCDKIKFLHLSNLNVIDNPRLFKLITNSSDHLKYLTLEYNNFNLDNKADSLEGLGQLLTGTLEYLNLNLHFNPGSLRTFLNGYRGGRIKKLIIRNRNYNSTLDTSNALKDFVKTKNLDYLSYRIENEYYDDNVIHVLEELIKEILIYVKVKNYEDLIVKITDFDA</sequence>
<evidence type="ECO:0000313" key="2">
    <source>
        <dbReference type="Proteomes" id="UP000789570"/>
    </source>
</evidence>
<dbReference type="Gene3D" id="3.80.10.10">
    <property type="entry name" value="Ribonuclease Inhibitor"/>
    <property type="match status" value="1"/>
</dbReference>
<dbReference type="SUPFAM" id="SSF52047">
    <property type="entry name" value="RNI-like"/>
    <property type="match status" value="1"/>
</dbReference>
<evidence type="ECO:0000313" key="1">
    <source>
        <dbReference type="EMBL" id="CAG8486258.1"/>
    </source>
</evidence>
<proteinExistence type="predicted"/>
<dbReference type="InterPro" id="IPR032675">
    <property type="entry name" value="LRR_dom_sf"/>
</dbReference>
<comment type="caution">
    <text evidence="1">The sequence shown here is derived from an EMBL/GenBank/DDBJ whole genome shotgun (WGS) entry which is preliminary data.</text>
</comment>
<dbReference type="OrthoDB" id="2362609at2759"/>
<dbReference type="Proteomes" id="UP000789570">
    <property type="component" value="Unassembled WGS sequence"/>
</dbReference>
<dbReference type="EMBL" id="CAJVPQ010000492">
    <property type="protein sequence ID" value="CAG8486258.1"/>
    <property type="molecule type" value="Genomic_DNA"/>
</dbReference>
<reference evidence="1" key="1">
    <citation type="submission" date="2021-06" db="EMBL/GenBank/DDBJ databases">
        <authorList>
            <person name="Kallberg Y."/>
            <person name="Tangrot J."/>
            <person name="Rosling A."/>
        </authorList>
    </citation>
    <scope>NUCLEOTIDE SEQUENCE</scope>
    <source>
        <strain evidence="1">UK204</strain>
    </source>
</reference>
<name>A0A9N8WJ52_9GLOM</name>
<protein>
    <submittedName>
        <fullName evidence="1">16605_t:CDS:1</fullName>
    </submittedName>
</protein>
<dbReference type="SUPFAM" id="SSF81383">
    <property type="entry name" value="F-box domain"/>
    <property type="match status" value="1"/>
</dbReference>
<dbReference type="AlphaFoldDB" id="A0A9N8WJ52"/>